<dbReference type="Pfam" id="PF11734">
    <property type="entry name" value="TilS_C"/>
    <property type="match status" value="1"/>
</dbReference>
<feature type="compositionally biased region" description="Polar residues" evidence="9">
    <location>
        <begin position="18"/>
        <end position="27"/>
    </location>
</feature>
<comment type="domain">
    <text evidence="8">The N-terminal region contains the highly conserved SGGXDS motif, predicted to be a P-loop motif involved in ATP binding.</text>
</comment>
<dbReference type="HOGENOM" id="CLU_018869_2_0_4"/>
<dbReference type="Pfam" id="PF09179">
    <property type="entry name" value="TilS"/>
    <property type="match status" value="1"/>
</dbReference>
<dbReference type="InterPro" id="IPR012796">
    <property type="entry name" value="Lysidine-tRNA-synth_C"/>
</dbReference>
<proteinExistence type="inferred from homology"/>
<dbReference type="SUPFAM" id="SSF52402">
    <property type="entry name" value="Adenine nucleotide alpha hydrolases-like"/>
    <property type="match status" value="1"/>
</dbReference>
<dbReference type="InterPro" id="IPR014729">
    <property type="entry name" value="Rossmann-like_a/b/a_fold"/>
</dbReference>
<accession>C6WW94</accession>
<dbReference type="KEGG" id="mmb:Mmol_1287"/>
<keyword evidence="5 8" id="KW-0547">Nucleotide-binding</keyword>
<dbReference type="GO" id="GO:0005524">
    <property type="term" value="F:ATP binding"/>
    <property type="evidence" value="ECO:0007669"/>
    <property type="project" value="UniProtKB-UniRule"/>
</dbReference>
<feature type="binding site" evidence="8">
    <location>
        <begin position="84"/>
        <end position="89"/>
    </location>
    <ligand>
        <name>ATP</name>
        <dbReference type="ChEBI" id="CHEBI:30616"/>
    </ligand>
</feature>
<evidence type="ECO:0000313" key="12">
    <source>
        <dbReference type="Proteomes" id="UP000002742"/>
    </source>
</evidence>
<dbReference type="InterPro" id="IPR012795">
    <property type="entry name" value="tRNA_Ile_lys_synt_N"/>
</dbReference>
<evidence type="ECO:0000256" key="9">
    <source>
        <dbReference type="SAM" id="MobiDB-lite"/>
    </source>
</evidence>
<dbReference type="PANTHER" id="PTHR43033">
    <property type="entry name" value="TRNA(ILE)-LYSIDINE SYNTHASE-RELATED"/>
    <property type="match status" value="1"/>
</dbReference>
<feature type="domain" description="Lysidine-tRNA(Ile) synthetase C-terminal" evidence="10">
    <location>
        <begin position="418"/>
        <end position="491"/>
    </location>
</feature>
<dbReference type="Proteomes" id="UP000002742">
    <property type="component" value="Chromosome"/>
</dbReference>
<keyword evidence="6 8" id="KW-0067">ATP-binding</keyword>
<dbReference type="Gene3D" id="3.40.50.620">
    <property type="entry name" value="HUPs"/>
    <property type="match status" value="1"/>
</dbReference>
<dbReference type="InterPro" id="IPR012094">
    <property type="entry name" value="tRNA_Ile_lys_synt"/>
</dbReference>
<keyword evidence="2 8" id="KW-0963">Cytoplasm</keyword>
<gene>
    <name evidence="8" type="primary">tilS</name>
    <name evidence="11" type="ordered locus">Mmol_1287</name>
</gene>
<dbReference type="eggNOG" id="COG0037">
    <property type="taxonomic scope" value="Bacteria"/>
</dbReference>
<dbReference type="InterPro" id="IPR015262">
    <property type="entry name" value="tRNA_Ile_lys_synt_subst-bd"/>
</dbReference>
<dbReference type="Gene3D" id="1.20.59.20">
    <property type="match status" value="1"/>
</dbReference>
<dbReference type="NCBIfam" id="TIGR02432">
    <property type="entry name" value="lysidine_TilS_N"/>
    <property type="match status" value="1"/>
</dbReference>
<evidence type="ECO:0000313" key="11">
    <source>
        <dbReference type="EMBL" id="ACT48193.1"/>
    </source>
</evidence>
<dbReference type="SUPFAM" id="SSF56037">
    <property type="entry name" value="PheT/TilS domain"/>
    <property type="match status" value="1"/>
</dbReference>
<dbReference type="PANTHER" id="PTHR43033:SF1">
    <property type="entry name" value="TRNA(ILE)-LYSIDINE SYNTHASE-RELATED"/>
    <property type="match status" value="1"/>
</dbReference>
<keyword evidence="12" id="KW-1185">Reference proteome</keyword>
<dbReference type="HAMAP" id="MF_01161">
    <property type="entry name" value="tRNA_Ile_lys_synt"/>
    <property type="match status" value="1"/>
</dbReference>
<dbReference type="SUPFAM" id="SSF82829">
    <property type="entry name" value="MesJ substrate recognition domain-like"/>
    <property type="match status" value="1"/>
</dbReference>
<comment type="subcellular location">
    <subcellularLocation>
        <location evidence="1 8">Cytoplasm</location>
    </subcellularLocation>
</comment>
<dbReference type="STRING" id="583345.Mmol_1287"/>
<evidence type="ECO:0000256" key="2">
    <source>
        <dbReference type="ARBA" id="ARBA00022490"/>
    </source>
</evidence>
<dbReference type="GO" id="GO:0032267">
    <property type="term" value="F:tRNA(Ile)-lysidine synthase activity"/>
    <property type="evidence" value="ECO:0007669"/>
    <property type="project" value="UniProtKB-EC"/>
</dbReference>
<dbReference type="SMART" id="SM00977">
    <property type="entry name" value="TilS_C"/>
    <property type="match status" value="1"/>
</dbReference>
<organism evidence="11 12">
    <name type="scientific">Methylotenera mobilis (strain JLW8 / ATCC BAA-1282 / DSM 17540)</name>
    <dbReference type="NCBI Taxonomy" id="583345"/>
    <lineage>
        <taxon>Bacteria</taxon>
        <taxon>Pseudomonadati</taxon>
        <taxon>Pseudomonadota</taxon>
        <taxon>Betaproteobacteria</taxon>
        <taxon>Nitrosomonadales</taxon>
        <taxon>Methylophilaceae</taxon>
        <taxon>Methylotenera</taxon>
    </lineage>
</organism>
<name>C6WW94_METML</name>
<dbReference type="OrthoDB" id="9807403at2"/>
<dbReference type="InterPro" id="IPR011063">
    <property type="entry name" value="TilS/TtcA_N"/>
</dbReference>
<dbReference type="CDD" id="cd01992">
    <property type="entry name" value="TilS_N"/>
    <property type="match status" value="1"/>
</dbReference>
<evidence type="ECO:0000256" key="5">
    <source>
        <dbReference type="ARBA" id="ARBA00022741"/>
    </source>
</evidence>
<dbReference type="EC" id="6.3.4.19" evidence="8"/>
<dbReference type="Pfam" id="PF01171">
    <property type="entry name" value="ATP_bind_3"/>
    <property type="match status" value="1"/>
</dbReference>
<dbReference type="GO" id="GO:0006400">
    <property type="term" value="P:tRNA modification"/>
    <property type="evidence" value="ECO:0007669"/>
    <property type="project" value="UniProtKB-UniRule"/>
</dbReference>
<evidence type="ECO:0000259" key="10">
    <source>
        <dbReference type="SMART" id="SM00977"/>
    </source>
</evidence>
<dbReference type="AlphaFoldDB" id="C6WW94"/>
<protein>
    <recommendedName>
        <fullName evidence="8">tRNA(Ile)-lysidine synthase</fullName>
        <ecNumber evidence="8">6.3.4.19</ecNumber>
    </recommendedName>
    <alternativeName>
        <fullName evidence="8">tRNA(Ile)-2-lysyl-cytidine synthase</fullName>
    </alternativeName>
    <alternativeName>
        <fullName evidence="8">tRNA(Ile)-lysidine synthetase</fullName>
    </alternativeName>
</protein>
<evidence type="ECO:0000256" key="7">
    <source>
        <dbReference type="ARBA" id="ARBA00048539"/>
    </source>
</evidence>
<evidence type="ECO:0000256" key="1">
    <source>
        <dbReference type="ARBA" id="ARBA00004496"/>
    </source>
</evidence>
<keyword evidence="3 8" id="KW-0436">Ligase</keyword>
<comment type="similarity">
    <text evidence="8">Belongs to the tRNA(Ile)-lysidine synthase family.</text>
</comment>
<keyword evidence="4 8" id="KW-0819">tRNA processing</keyword>
<comment type="function">
    <text evidence="8">Ligates lysine onto the cytidine present at position 34 of the AUA codon-specific tRNA(Ile) that contains the anticodon CAU, in an ATP-dependent manner. Cytidine is converted to lysidine, thus changing the amino acid specificity of the tRNA from methionine to isoleucine.</text>
</comment>
<dbReference type="NCBIfam" id="TIGR02433">
    <property type="entry name" value="lysidine_TilS_C"/>
    <property type="match status" value="1"/>
</dbReference>
<comment type="catalytic activity">
    <reaction evidence="7 8">
        <text>cytidine(34) in tRNA(Ile2) + L-lysine + ATP = lysidine(34) in tRNA(Ile2) + AMP + diphosphate + H(+)</text>
        <dbReference type="Rhea" id="RHEA:43744"/>
        <dbReference type="Rhea" id="RHEA-COMP:10625"/>
        <dbReference type="Rhea" id="RHEA-COMP:10670"/>
        <dbReference type="ChEBI" id="CHEBI:15378"/>
        <dbReference type="ChEBI" id="CHEBI:30616"/>
        <dbReference type="ChEBI" id="CHEBI:32551"/>
        <dbReference type="ChEBI" id="CHEBI:33019"/>
        <dbReference type="ChEBI" id="CHEBI:82748"/>
        <dbReference type="ChEBI" id="CHEBI:83665"/>
        <dbReference type="ChEBI" id="CHEBI:456215"/>
        <dbReference type="EC" id="6.3.4.19"/>
    </reaction>
</comment>
<feature type="region of interest" description="Disordered" evidence="9">
    <location>
        <begin position="1"/>
        <end position="28"/>
    </location>
</feature>
<evidence type="ECO:0000256" key="3">
    <source>
        <dbReference type="ARBA" id="ARBA00022598"/>
    </source>
</evidence>
<dbReference type="GO" id="GO:0005737">
    <property type="term" value="C:cytoplasm"/>
    <property type="evidence" value="ECO:0007669"/>
    <property type="project" value="UniProtKB-SubCell"/>
</dbReference>
<evidence type="ECO:0000256" key="6">
    <source>
        <dbReference type="ARBA" id="ARBA00022840"/>
    </source>
</evidence>
<reference evidence="11 12" key="2">
    <citation type="journal article" date="2011" name="J. Bacteriol.">
        <title>Genomes of three methylotrophs from a single niche uncover genetic and metabolic divergence of Methylophilaceae.</title>
        <authorList>
            <person name="Lapidus A."/>
            <person name="Clum A."/>
            <person name="Labutti K."/>
            <person name="Kaluzhnaya M.G."/>
            <person name="Lim S."/>
            <person name="Beck D.A."/>
            <person name="Glavina Del Rio T."/>
            <person name="Nolan M."/>
            <person name="Mavromatis K."/>
            <person name="Huntemann M."/>
            <person name="Lucas S."/>
            <person name="Lidstrom M.E."/>
            <person name="Ivanova N."/>
            <person name="Chistoserdova L."/>
        </authorList>
    </citation>
    <scope>NUCLEOTIDE SEQUENCE [LARGE SCALE GENOMIC DNA]</scope>
    <source>
        <strain evidence="12">JLW8 / ATCC BAA-1282 / DSM 17540</strain>
    </source>
</reference>
<reference evidence="12" key="1">
    <citation type="submission" date="2009-07" db="EMBL/GenBank/DDBJ databases">
        <title>Complete sequence of Methylotenera mobilis JLW8.</title>
        <authorList>
            <consortium name="US DOE Joint Genome Institute"/>
            <person name="Lucas S."/>
            <person name="Copeland A."/>
            <person name="Lapidus A."/>
            <person name="Glavina del Rio T."/>
            <person name="Tice H."/>
            <person name="Bruce D."/>
            <person name="Goodwin L."/>
            <person name="Pitluck S."/>
            <person name="LaButti K.M."/>
            <person name="Clum A."/>
            <person name="Larimer F."/>
            <person name="Land M."/>
            <person name="Hauser L."/>
            <person name="Kyrpides N."/>
            <person name="Mikhailova N."/>
            <person name="Kayluzhnaya M."/>
            <person name="Chistoserdova L."/>
        </authorList>
    </citation>
    <scope>NUCLEOTIDE SEQUENCE [LARGE SCALE GENOMIC DNA]</scope>
    <source>
        <strain evidence="12">JLW8 / ATCC BAA-1282 / DSM 17540</strain>
    </source>
</reference>
<dbReference type="EMBL" id="CP001672">
    <property type="protein sequence ID" value="ACT48193.1"/>
    <property type="molecule type" value="Genomic_DNA"/>
</dbReference>
<evidence type="ECO:0000256" key="4">
    <source>
        <dbReference type="ARBA" id="ARBA00022694"/>
    </source>
</evidence>
<evidence type="ECO:0000256" key="8">
    <source>
        <dbReference type="HAMAP-Rule" id="MF_01161"/>
    </source>
</evidence>
<sequence length="500" mass="55124">MVNSKKLLKNKAAAQRAGKQTQASQPVSALPHPVLSELHSFLSQHLFSSHHLLANPDLFPNPHLTPDTGLPALAAPPRLLLALSGGLDSAVLLHLLAGLRSSLGFELYALHVHHGLSPNADAWAAWCEQQCQLLQVPISISRVKVNQASGLGIEAAARLLRYQALFDARQALEADFVVTAHHQDDQAETLLLQLFRGSGVKGLSSMAAVDHTRSLMRPLLGVSRQSLHAYAIQHALTWCDDESNDNTRYERNFIRHDVMPILQERYPSVQSVIARTASHLAEASTLLEQLAEIDAQVLVANDSLCLQGLALLSQARAKNLLRWWLAQHKLVMPTSEHLGEMLQQLLNARADAELSIQIQHYTLRRYQQRAYLCVVQVCEPFDLVWNGEATLMMPDGGLLTFKQVQGAGLALKFGMTRLRITNRSGGERFKPDAARPTRTLKHLLQAANIPPWQRDHLPLIYWQDSLACVPGVGIAHELKAAGGEPGIAVTWQPATDAMHQ</sequence>